<dbReference type="Gene3D" id="3.30.1380.10">
    <property type="match status" value="1"/>
</dbReference>
<accession>A0ABS3SGI7</accession>
<dbReference type="InterPro" id="IPR013320">
    <property type="entry name" value="ConA-like_dom_sf"/>
</dbReference>
<sequence>MIPALRPPAAVHGMRGRLTLPFARGADALDLTLLAGAVPGAAAVAPYAFTEHQALYGRSPEASYVLRARASGGTVVEVDGTDPVAGVFTVPVDVSGLGAGDSVALPLPAAASAGARLTALREPDPPATGTTADRWEVTALLGTTARLLWVLGAERDRLARLAREVHDQRVVARTGGAGLDLVGADLAVPRFPPTPYSVDDGTVALLHLDDAPGAVPAVADAAAVFPGRTPHHGTPSGAATVGAVGRYDRGLRFPGPGAVTLASHTDFDAAAGDGLTVELFVRPDPGSTLGFVARRGPAGSPSWALDVGDLGLGGRQSVRATVDDGTTALSVSAAVDLPTERFTHVALVLARDAGSSRLSVVVDGLESAVASGVLGAVQGPGDVVLGPDASGFRGSLDEVRLSSVARRHFHPVLGESDDSYRRRLALFRRWELPTPARLQAVLNRLVPVVDGVADPFVVDDTDGPAWTGGTVLRVWPEAVPSMESIDGDGRPGVREDTMWPAADGAADPDLLGRCADPRVSFAPVAADPTREPGLPAPDPRLMRPPTAAALTRLADLFDAAGLSGGVHVRSGWDAAARDARADGRAVVLTPAAVGPGRLAALAHRAGFDLVEHRAGGIVYAACAPGRSLLLGPTGAGPVLQAGGTPRIDVGIPTLVEVSLGTPTFTGATVPIDAEVRFSLLGAADRATLVPTAPGAATATLTASAPGPLALSADVVHRGRTTTVTVTVRALPGPLADGAAIAEDGTQGVAESIVGPPAPGFDPAYLATLTDPRVTLGPAPQDAQVDRGLVAPLVALLDALDAAGQPGQLTLAEAYRPAAPAGDLAREGRRLVLTHSVLGADRLGVAAHAVGFAYVARAGATVVVAGPPGDPVGVDGPTELEVGNTVVLTVSPAPADVSATSRLGWSSAQVVPTAPDRQGVQLMSTTAPTVAVTARVPGRSWVRATLREAGAPGPYAFEVRLRPELAGARISRDQYYLLMNALHTLHPVGVEVLTEQLRSAVVELGSTPGGIDPSFTYPAFRLHRAVRSLRKGTSHG</sequence>
<comment type="caution">
    <text evidence="1">The sequence shown here is derived from an EMBL/GenBank/DDBJ whole genome shotgun (WGS) entry which is preliminary data.</text>
</comment>
<dbReference type="SUPFAM" id="SSF49899">
    <property type="entry name" value="Concanavalin A-like lectins/glucanases"/>
    <property type="match status" value="1"/>
</dbReference>
<reference evidence="1 2" key="1">
    <citation type="submission" date="2021-03" db="EMBL/GenBank/DDBJ databases">
        <title>novel species in genus Cellulomonas.</title>
        <authorList>
            <person name="Zhang G."/>
        </authorList>
    </citation>
    <scope>NUCLEOTIDE SEQUENCE [LARGE SCALE GENOMIC DNA]</scope>
    <source>
        <strain evidence="2">zg-ZUI188</strain>
    </source>
</reference>
<evidence type="ECO:0000313" key="1">
    <source>
        <dbReference type="EMBL" id="MBO3084871.1"/>
    </source>
</evidence>
<evidence type="ECO:0000313" key="2">
    <source>
        <dbReference type="Proteomes" id="UP000678317"/>
    </source>
</evidence>
<gene>
    <name evidence="1" type="ORF">J4035_09480</name>
</gene>
<organism evidence="1 2">
    <name type="scientific">Cellulomonas fengjieae</name>
    <dbReference type="NCBI Taxonomy" id="2819978"/>
    <lineage>
        <taxon>Bacteria</taxon>
        <taxon>Bacillati</taxon>
        <taxon>Actinomycetota</taxon>
        <taxon>Actinomycetes</taxon>
        <taxon>Micrococcales</taxon>
        <taxon>Cellulomonadaceae</taxon>
        <taxon>Cellulomonas</taxon>
    </lineage>
</organism>
<evidence type="ECO:0008006" key="3">
    <source>
        <dbReference type="Google" id="ProtNLM"/>
    </source>
</evidence>
<dbReference type="Pfam" id="PF13385">
    <property type="entry name" value="Laminin_G_3"/>
    <property type="match status" value="1"/>
</dbReference>
<protein>
    <recommendedName>
        <fullName evidence="3">LamG-like jellyroll fold domain-containing protein</fullName>
    </recommendedName>
</protein>
<dbReference type="Gene3D" id="2.60.120.200">
    <property type="match status" value="1"/>
</dbReference>
<proteinExistence type="predicted"/>
<dbReference type="EMBL" id="JAGFBM010000003">
    <property type="protein sequence ID" value="MBO3084871.1"/>
    <property type="molecule type" value="Genomic_DNA"/>
</dbReference>
<keyword evidence="2" id="KW-1185">Reference proteome</keyword>
<dbReference type="RefSeq" id="WP_208289474.1">
    <property type="nucleotide sequence ID" value="NZ_CP074404.1"/>
</dbReference>
<dbReference type="InterPro" id="IPR009045">
    <property type="entry name" value="Zn_M74/Hedgehog-like"/>
</dbReference>
<name>A0ABS3SGI7_9CELL</name>
<dbReference type="Proteomes" id="UP000678317">
    <property type="component" value="Unassembled WGS sequence"/>
</dbReference>